<organism evidence="2 3">
    <name type="scientific">Chengkuizengella axinellae</name>
    <dbReference type="NCBI Taxonomy" id="3064388"/>
    <lineage>
        <taxon>Bacteria</taxon>
        <taxon>Bacillati</taxon>
        <taxon>Bacillota</taxon>
        <taxon>Bacilli</taxon>
        <taxon>Bacillales</taxon>
        <taxon>Paenibacillaceae</taxon>
        <taxon>Chengkuizengella</taxon>
    </lineage>
</organism>
<gene>
    <name evidence="2" type="ORF">Q5Y73_05685</name>
</gene>
<keyword evidence="1" id="KW-1133">Transmembrane helix</keyword>
<dbReference type="RefSeq" id="WP_305990898.1">
    <property type="nucleotide sequence ID" value="NZ_JAVAMP010000002.1"/>
</dbReference>
<evidence type="ECO:0000313" key="2">
    <source>
        <dbReference type="EMBL" id="MDP5273585.1"/>
    </source>
</evidence>
<keyword evidence="1" id="KW-0472">Membrane</keyword>
<protein>
    <submittedName>
        <fullName evidence="2">Uncharacterized protein</fullName>
    </submittedName>
</protein>
<feature type="transmembrane region" description="Helical" evidence="1">
    <location>
        <begin position="31"/>
        <end position="49"/>
    </location>
</feature>
<accession>A0ABT9IXR3</accession>
<dbReference type="Proteomes" id="UP001231941">
    <property type="component" value="Unassembled WGS sequence"/>
</dbReference>
<keyword evidence="1" id="KW-0812">Transmembrane</keyword>
<evidence type="ECO:0000313" key="3">
    <source>
        <dbReference type="Proteomes" id="UP001231941"/>
    </source>
</evidence>
<comment type="caution">
    <text evidence="2">The sequence shown here is derived from an EMBL/GenBank/DDBJ whole genome shotgun (WGS) entry which is preliminary data.</text>
</comment>
<feature type="transmembrane region" description="Helical" evidence="1">
    <location>
        <begin position="69"/>
        <end position="88"/>
    </location>
</feature>
<reference evidence="2 3" key="1">
    <citation type="submission" date="2023-08" db="EMBL/GenBank/DDBJ databases">
        <authorList>
            <person name="Park J.-S."/>
        </authorList>
    </citation>
    <scope>NUCLEOTIDE SEQUENCE [LARGE SCALE GENOMIC DNA]</scope>
    <source>
        <strain evidence="2 3">2205SS18-9</strain>
    </source>
</reference>
<sequence>MNTVDLIEIGLASVIFGIFLFFENKYTIIKTMIHVLVVFIIFTIFNILFNFFGAREFLDSITKPLKNDLIGMVVIFSSLIGITGYLVYKTFRKK</sequence>
<evidence type="ECO:0000256" key="1">
    <source>
        <dbReference type="SAM" id="Phobius"/>
    </source>
</evidence>
<keyword evidence="3" id="KW-1185">Reference proteome</keyword>
<proteinExistence type="predicted"/>
<name>A0ABT9IXR3_9BACL</name>
<feature type="transmembrane region" description="Helical" evidence="1">
    <location>
        <begin position="6"/>
        <end position="22"/>
    </location>
</feature>
<dbReference type="EMBL" id="JAVAMP010000002">
    <property type="protein sequence ID" value="MDP5273585.1"/>
    <property type="molecule type" value="Genomic_DNA"/>
</dbReference>